<keyword evidence="13" id="KW-0472">Membrane</keyword>
<name>A0A8K0P296_LADFU</name>
<evidence type="ECO:0000256" key="4">
    <source>
        <dbReference type="ARBA" id="ARBA00022656"/>
    </source>
</evidence>
<dbReference type="EC" id="3.6.1.5" evidence="2"/>
<dbReference type="InterPro" id="IPR036258">
    <property type="entry name" value="Apyrase_sf"/>
</dbReference>
<evidence type="ECO:0000256" key="5">
    <source>
        <dbReference type="ARBA" id="ARBA00022723"/>
    </source>
</evidence>
<keyword evidence="13" id="KW-0812">Transmembrane</keyword>
<dbReference type="Proteomes" id="UP000792457">
    <property type="component" value="Unassembled WGS sequence"/>
</dbReference>
<evidence type="ECO:0000256" key="9">
    <source>
        <dbReference type="ARBA" id="ARBA00025738"/>
    </source>
</evidence>
<keyword evidence="8" id="KW-1199">Hemostasis impairing toxin</keyword>
<keyword evidence="15" id="KW-1185">Reference proteome</keyword>
<dbReference type="GO" id="GO:0004382">
    <property type="term" value="F:GDP phosphatase activity"/>
    <property type="evidence" value="ECO:0007669"/>
    <property type="project" value="TreeGrafter"/>
</dbReference>
<dbReference type="GO" id="GO:0045134">
    <property type="term" value="F:UDP phosphatase activity"/>
    <property type="evidence" value="ECO:0007669"/>
    <property type="project" value="TreeGrafter"/>
</dbReference>
<accession>A0A8K0P296</accession>
<feature type="binding site" evidence="12">
    <location>
        <position position="172"/>
    </location>
    <ligand>
        <name>Ca(2+)</name>
        <dbReference type="ChEBI" id="CHEBI:29108"/>
    </ligand>
</feature>
<dbReference type="SUPFAM" id="SSF101887">
    <property type="entry name" value="Apyrase"/>
    <property type="match status" value="1"/>
</dbReference>
<evidence type="ECO:0000256" key="13">
    <source>
        <dbReference type="SAM" id="Phobius"/>
    </source>
</evidence>
<sequence>MPSQDELKMSLRDWRQAVRTPPAYRVGNSTLRIQTQFVTVIAVIGLVMLVVLYALTSSGRSKNRLTNNLVLHNEEFDHHHVVPTYPVSYNSTYPLTPPLKSRMGFKYRIAVISDLDTGSKSETEENTWISYFQKGFLTWNPISSSVSVQWDKGDPIVLKSNLAQGGRGMELSELIVFNGKLMTFDDRTGVIYEVDSNKLIPWVILPDGDGKVPKGFKMEWAAVKQRTLYVGGLGKEWTTSTGKLVNLNPQFIKIITTTGEITHIDWHENYNALRRTIGIEFPGYVIHEAVAWSEIHRKWFFLPRRSSKDRYDENEDETKGTNVILTANEQFTNIQVCLMCLLNLIAIGV</sequence>
<keyword evidence="4" id="KW-0800">Toxin</keyword>
<feature type="binding site" evidence="12">
    <location>
        <position position="173"/>
    </location>
    <ligand>
        <name>Ca(2+)</name>
        <dbReference type="ChEBI" id="CHEBI:29108"/>
    </ligand>
</feature>
<evidence type="ECO:0000256" key="7">
    <source>
        <dbReference type="ARBA" id="ARBA00022837"/>
    </source>
</evidence>
<feature type="transmembrane region" description="Helical" evidence="13">
    <location>
        <begin position="37"/>
        <end position="55"/>
    </location>
</feature>
<evidence type="ECO:0000256" key="3">
    <source>
        <dbReference type="ARBA" id="ARBA00022442"/>
    </source>
</evidence>
<dbReference type="FunFam" id="2.120.10.100:FF:000001">
    <property type="entry name" value="Soluble calcium-activated nucleotidase 1"/>
    <property type="match status" value="1"/>
</dbReference>
<feature type="binding site" evidence="12">
    <location>
        <position position="219"/>
    </location>
    <ligand>
        <name>Ca(2+)</name>
        <dbReference type="ChEBI" id="CHEBI:29108"/>
    </ligand>
</feature>
<evidence type="ECO:0000256" key="6">
    <source>
        <dbReference type="ARBA" id="ARBA00022801"/>
    </source>
</evidence>
<dbReference type="GO" id="GO:0004050">
    <property type="term" value="F:apyrase activity"/>
    <property type="evidence" value="ECO:0007669"/>
    <property type="project" value="UniProtKB-EC"/>
</dbReference>
<dbReference type="PANTHER" id="PTHR13023">
    <property type="entry name" value="APYRASE"/>
    <property type="match status" value="1"/>
</dbReference>
<evidence type="ECO:0000256" key="11">
    <source>
        <dbReference type="ARBA" id="ARBA00074431"/>
    </source>
</evidence>
<comment type="caution">
    <text evidence="14">The sequence shown here is derived from an EMBL/GenBank/DDBJ whole genome shotgun (WGS) entry which is preliminary data.</text>
</comment>
<dbReference type="OrthoDB" id="25028at2759"/>
<organism evidence="14 15">
    <name type="scientific">Ladona fulva</name>
    <name type="common">Scarce chaser dragonfly</name>
    <name type="synonym">Libellula fulva</name>
    <dbReference type="NCBI Taxonomy" id="123851"/>
    <lineage>
        <taxon>Eukaryota</taxon>
        <taxon>Metazoa</taxon>
        <taxon>Ecdysozoa</taxon>
        <taxon>Arthropoda</taxon>
        <taxon>Hexapoda</taxon>
        <taxon>Insecta</taxon>
        <taxon>Pterygota</taxon>
        <taxon>Palaeoptera</taxon>
        <taxon>Odonata</taxon>
        <taxon>Epiprocta</taxon>
        <taxon>Anisoptera</taxon>
        <taxon>Libelluloidea</taxon>
        <taxon>Libellulidae</taxon>
        <taxon>Ladona</taxon>
    </lineage>
</organism>
<reference evidence="14" key="1">
    <citation type="submission" date="2013-04" db="EMBL/GenBank/DDBJ databases">
        <authorList>
            <person name="Qu J."/>
            <person name="Murali S.C."/>
            <person name="Bandaranaike D."/>
            <person name="Bellair M."/>
            <person name="Blankenburg K."/>
            <person name="Chao H."/>
            <person name="Dinh H."/>
            <person name="Doddapaneni H."/>
            <person name="Downs B."/>
            <person name="Dugan-Rocha S."/>
            <person name="Elkadiri S."/>
            <person name="Gnanaolivu R.D."/>
            <person name="Hernandez B."/>
            <person name="Javaid M."/>
            <person name="Jayaseelan J.C."/>
            <person name="Lee S."/>
            <person name="Li M."/>
            <person name="Ming W."/>
            <person name="Munidasa M."/>
            <person name="Muniz J."/>
            <person name="Nguyen L."/>
            <person name="Ongeri F."/>
            <person name="Osuji N."/>
            <person name="Pu L.-L."/>
            <person name="Puazo M."/>
            <person name="Qu C."/>
            <person name="Quiroz J."/>
            <person name="Raj R."/>
            <person name="Weissenberger G."/>
            <person name="Xin Y."/>
            <person name="Zou X."/>
            <person name="Han Y."/>
            <person name="Richards S."/>
            <person name="Worley K."/>
            <person name="Muzny D."/>
            <person name="Gibbs R."/>
        </authorList>
    </citation>
    <scope>NUCLEOTIDE SEQUENCE</scope>
    <source>
        <strain evidence="14">Sampled in the wild</strain>
    </source>
</reference>
<reference evidence="14" key="2">
    <citation type="submission" date="2017-10" db="EMBL/GenBank/DDBJ databases">
        <title>Ladona fulva Genome sequencing and assembly.</title>
        <authorList>
            <person name="Murali S."/>
            <person name="Richards S."/>
            <person name="Bandaranaike D."/>
            <person name="Bellair M."/>
            <person name="Blankenburg K."/>
            <person name="Chao H."/>
            <person name="Dinh H."/>
            <person name="Doddapaneni H."/>
            <person name="Dugan-Rocha S."/>
            <person name="Elkadiri S."/>
            <person name="Gnanaolivu R."/>
            <person name="Hernandez B."/>
            <person name="Skinner E."/>
            <person name="Javaid M."/>
            <person name="Lee S."/>
            <person name="Li M."/>
            <person name="Ming W."/>
            <person name="Munidasa M."/>
            <person name="Muniz J."/>
            <person name="Nguyen L."/>
            <person name="Hughes D."/>
            <person name="Osuji N."/>
            <person name="Pu L.-L."/>
            <person name="Puazo M."/>
            <person name="Qu C."/>
            <person name="Quiroz J."/>
            <person name="Raj R."/>
            <person name="Weissenberger G."/>
            <person name="Xin Y."/>
            <person name="Zou X."/>
            <person name="Han Y."/>
            <person name="Worley K."/>
            <person name="Muzny D."/>
            <person name="Gibbs R."/>
        </authorList>
    </citation>
    <scope>NUCLEOTIDE SEQUENCE</scope>
    <source>
        <strain evidence="14">Sampled in the wild</strain>
    </source>
</reference>
<evidence type="ECO:0000313" key="15">
    <source>
        <dbReference type="Proteomes" id="UP000792457"/>
    </source>
</evidence>
<dbReference type="Pfam" id="PF06079">
    <property type="entry name" value="Apyrase"/>
    <property type="match status" value="1"/>
</dbReference>
<evidence type="ECO:0000256" key="2">
    <source>
        <dbReference type="ARBA" id="ARBA00012148"/>
    </source>
</evidence>
<comment type="similarity">
    <text evidence="9">Belongs to the apyrase family.</text>
</comment>
<keyword evidence="7 12" id="KW-0106">Calcium</keyword>
<proteinExistence type="inferred from homology"/>
<comment type="catalytic activity">
    <reaction evidence="10">
        <text>a ribonucleoside 5'-triphosphate + 2 H2O = a ribonucleoside 5'-phosphate + 2 phosphate + 2 H(+)</text>
        <dbReference type="Rhea" id="RHEA:36795"/>
        <dbReference type="ChEBI" id="CHEBI:15377"/>
        <dbReference type="ChEBI" id="CHEBI:15378"/>
        <dbReference type="ChEBI" id="CHEBI:43474"/>
        <dbReference type="ChEBI" id="CHEBI:58043"/>
        <dbReference type="ChEBI" id="CHEBI:61557"/>
        <dbReference type="EC" id="3.6.1.5"/>
    </reaction>
    <physiologicalReaction direction="left-to-right" evidence="10">
        <dbReference type="Rhea" id="RHEA:36796"/>
    </physiologicalReaction>
</comment>
<dbReference type="GO" id="GO:0090729">
    <property type="term" value="F:toxin activity"/>
    <property type="evidence" value="ECO:0007669"/>
    <property type="project" value="UniProtKB-KW"/>
</dbReference>
<keyword evidence="3" id="KW-1201">Platelet aggregation inhibiting toxin</keyword>
<dbReference type="Gene3D" id="2.120.10.100">
    <property type="entry name" value="Apyrase"/>
    <property type="match status" value="1"/>
</dbReference>
<dbReference type="InterPro" id="IPR009283">
    <property type="entry name" value="Apyrase"/>
</dbReference>
<dbReference type="AlphaFoldDB" id="A0A8K0P296"/>
<protein>
    <recommendedName>
        <fullName evidence="11">Apyrase</fullName>
        <ecNumber evidence="2">3.6.1.5</ecNumber>
    </recommendedName>
</protein>
<keyword evidence="6" id="KW-0378">Hydrolase</keyword>
<dbReference type="GO" id="GO:0030166">
    <property type="term" value="P:proteoglycan biosynthetic process"/>
    <property type="evidence" value="ECO:0007669"/>
    <property type="project" value="TreeGrafter"/>
</dbReference>
<evidence type="ECO:0000256" key="8">
    <source>
        <dbReference type="ARBA" id="ARBA00023240"/>
    </source>
</evidence>
<keyword evidence="5 12" id="KW-0479">Metal-binding</keyword>
<evidence type="ECO:0000313" key="14">
    <source>
        <dbReference type="EMBL" id="KAG8230886.1"/>
    </source>
</evidence>
<keyword evidence="13" id="KW-1133">Transmembrane helix</keyword>
<evidence type="ECO:0000256" key="10">
    <source>
        <dbReference type="ARBA" id="ARBA00047297"/>
    </source>
</evidence>
<dbReference type="PANTHER" id="PTHR13023:SF3">
    <property type="entry name" value="SOLUBLE CALCIUM-ACTIVATED NUCLEOTIDASE 1"/>
    <property type="match status" value="1"/>
</dbReference>
<dbReference type="GO" id="GO:0005509">
    <property type="term" value="F:calcium ion binding"/>
    <property type="evidence" value="ECO:0007669"/>
    <property type="project" value="InterPro"/>
</dbReference>
<evidence type="ECO:0000256" key="12">
    <source>
        <dbReference type="PIRSR" id="PIRSR609283-1"/>
    </source>
</evidence>
<evidence type="ECO:0000256" key="1">
    <source>
        <dbReference type="ARBA" id="ARBA00001913"/>
    </source>
</evidence>
<dbReference type="EMBL" id="KZ308518">
    <property type="protein sequence ID" value="KAG8230886.1"/>
    <property type="molecule type" value="Genomic_DNA"/>
</dbReference>
<gene>
    <name evidence="14" type="ORF">J437_LFUL002917</name>
</gene>
<feature type="binding site" evidence="12">
    <location>
        <position position="288"/>
    </location>
    <ligand>
        <name>Ca(2+)</name>
        <dbReference type="ChEBI" id="CHEBI:29108"/>
    </ligand>
</feature>
<comment type="cofactor">
    <cofactor evidence="1 12">
        <name>Ca(2+)</name>
        <dbReference type="ChEBI" id="CHEBI:29108"/>
    </cofactor>
</comment>